<feature type="signal peptide" evidence="4">
    <location>
        <begin position="1"/>
        <end position="17"/>
    </location>
</feature>
<evidence type="ECO:0000256" key="2">
    <source>
        <dbReference type="ARBA" id="ARBA00004613"/>
    </source>
</evidence>
<dbReference type="GO" id="GO:0005576">
    <property type="term" value="C:extracellular region"/>
    <property type="evidence" value="ECO:0007669"/>
    <property type="project" value="UniProtKB-SubCell"/>
</dbReference>
<accession>W2KMS2</accession>
<keyword evidence="3" id="KW-0964">Secreted</keyword>
<sequence>MVKLFCAIVGVAGSAFSVRVDESDSVDDLKDAIKVKKMYQFPADELQLFLAKTESGAWLDGAGAAAVALDERGHPEGCVQMDPTLWIKNPKHFGNNFQPGEGQVHVLVVVPGHVRVDIGGTTSRALKYKQQDTDDSSSTFNASYLSYWRSLQSLFWPWERIQPTKKDV</sequence>
<evidence type="ECO:0000259" key="5">
    <source>
        <dbReference type="Pfam" id="PF20147"/>
    </source>
</evidence>
<gene>
    <name evidence="6" type="ORF">L917_14085</name>
</gene>
<protein>
    <recommendedName>
        <fullName evidence="5">Crinkler effector protein N-terminal domain-containing protein</fullName>
    </recommendedName>
</protein>
<dbReference type="InterPro" id="IPR045379">
    <property type="entry name" value="Crinkler_N"/>
</dbReference>
<feature type="domain" description="Crinkler effector protein N-terminal" evidence="5">
    <location>
        <begin position="2"/>
        <end position="109"/>
    </location>
</feature>
<dbReference type="EMBL" id="KI681256">
    <property type="protein sequence ID" value="ETL86483.1"/>
    <property type="molecule type" value="Genomic_DNA"/>
</dbReference>
<name>W2KMS2_PHYNI</name>
<dbReference type="GO" id="GO:0043657">
    <property type="term" value="C:host cell"/>
    <property type="evidence" value="ECO:0007669"/>
    <property type="project" value="UniProtKB-SubCell"/>
</dbReference>
<dbReference type="OrthoDB" id="127012at2759"/>
<feature type="chain" id="PRO_5004819063" description="Crinkler effector protein N-terminal domain-containing protein" evidence="4">
    <location>
        <begin position="18"/>
        <end position="168"/>
    </location>
</feature>
<dbReference type="AlphaFoldDB" id="W2KMS2"/>
<evidence type="ECO:0000256" key="1">
    <source>
        <dbReference type="ARBA" id="ARBA00004340"/>
    </source>
</evidence>
<comment type="subcellular location">
    <subcellularLocation>
        <location evidence="1">Host cell</location>
    </subcellularLocation>
    <subcellularLocation>
        <location evidence="2">Secreted</location>
    </subcellularLocation>
</comment>
<evidence type="ECO:0000256" key="3">
    <source>
        <dbReference type="ARBA" id="ARBA00022525"/>
    </source>
</evidence>
<keyword evidence="4" id="KW-0732">Signal</keyword>
<dbReference type="VEuPathDB" id="FungiDB:PPTG_01655"/>
<proteinExistence type="predicted"/>
<evidence type="ECO:0000256" key="4">
    <source>
        <dbReference type="SAM" id="SignalP"/>
    </source>
</evidence>
<reference evidence="6" key="1">
    <citation type="submission" date="2013-11" db="EMBL/GenBank/DDBJ databases">
        <title>The Genome Sequence of Phytophthora parasitica CHvinca01.</title>
        <authorList>
            <consortium name="The Broad Institute Genomics Platform"/>
            <person name="Russ C."/>
            <person name="Tyler B."/>
            <person name="Panabieres F."/>
            <person name="Shan W."/>
            <person name="Tripathy S."/>
            <person name="Grunwald N."/>
            <person name="Machado M."/>
            <person name="Johnson C.S."/>
            <person name="Arredondo F."/>
            <person name="Hong C."/>
            <person name="Coffey M."/>
            <person name="Young S.K."/>
            <person name="Zeng Q."/>
            <person name="Gargeya S."/>
            <person name="Fitzgerald M."/>
            <person name="Abouelleil A."/>
            <person name="Alvarado L."/>
            <person name="Chapman S.B."/>
            <person name="Gainer-Dewar J."/>
            <person name="Goldberg J."/>
            <person name="Griggs A."/>
            <person name="Gujja S."/>
            <person name="Hansen M."/>
            <person name="Howarth C."/>
            <person name="Imamovic A."/>
            <person name="Ireland A."/>
            <person name="Larimer J."/>
            <person name="McCowan C."/>
            <person name="Murphy C."/>
            <person name="Pearson M."/>
            <person name="Poon T.W."/>
            <person name="Priest M."/>
            <person name="Roberts A."/>
            <person name="Saif S."/>
            <person name="Shea T."/>
            <person name="Sykes S."/>
            <person name="Wortman J."/>
            <person name="Nusbaum C."/>
            <person name="Birren B."/>
        </authorList>
    </citation>
    <scope>NUCLEOTIDE SEQUENCE [LARGE SCALE GENOMIC DNA]</scope>
    <source>
        <strain evidence="6">CHvinca01</strain>
    </source>
</reference>
<evidence type="ECO:0000313" key="6">
    <source>
        <dbReference type="EMBL" id="ETL86483.1"/>
    </source>
</evidence>
<dbReference type="Pfam" id="PF20147">
    <property type="entry name" value="Crinkler"/>
    <property type="match status" value="1"/>
</dbReference>
<dbReference type="CDD" id="cd17039">
    <property type="entry name" value="Ubl_ubiquitin_like"/>
    <property type="match status" value="1"/>
</dbReference>
<dbReference type="Proteomes" id="UP000054423">
    <property type="component" value="Unassembled WGS sequence"/>
</dbReference>
<organism evidence="6">
    <name type="scientific">Phytophthora nicotianae</name>
    <name type="common">Potato buckeye rot agent</name>
    <name type="synonym">Phytophthora parasitica</name>
    <dbReference type="NCBI Taxonomy" id="4792"/>
    <lineage>
        <taxon>Eukaryota</taxon>
        <taxon>Sar</taxon>
        <taxon>Stramenopiles</taxon>
        <taxon>Oomycota</taxon>
        <taxon>Peronosporomycetes</taxon>
        <taxon>Peronosporales</taxon>
        <taxon>Peronosporaceae</taxon>
        <taxon>Phytophthora</taxon>
    </lineage>
</organism>